<keyword evidence="8 10" id="KW-0030">Aminoacyl-tRNA synthetase</keyword>
<dbReference type="InterPro" id="IPR045864">
    <property type="entry name" value="aa-tRNA-synth_II/BPL/LPL"/>
</dbReference>
<dbReference type="GO" id="GO:0005524">
    <property type="term" value="F:ATP binding"/>
    <property type="evidence" value="ECO:0007669"/>
    <property type="project" value="UniProtKB-UniRule"/>
</dbReference>
<keyword evidence="7 10" id="KW-0648">Protein biosynthesis</keyword>
<keyword evidence="3 10" id="KW-0963">Cytoplasm</keyword>
<dbReference type="GO" id="GO:0004827">
    <property type="term" value="F:proline-tRNA ligase activity"/>
    <property type="evidence" value="ECO:0007669"/>
    <property type="project" value="UniProtKB-UniRule"/>
</dbReference>
<dbReference type="NCBIfam" id="TIGR00409">
    <property type="entry name" value="proS_fam_II"/>
    <property type="match status" value="1"/>
</dbReference>
<sequence>MQMSQLVLKTLREAPSEAKARSHQYLLRAGYIRRLSSGIYSYLPLGLRVLAKVSNIVREELDSCGSQEILLPALHPVEIWERSGRIKKMADVLMKVEAKSGDFVLGPTHEEAVIEAVYQDLSSYSDLPATVYQIQTKFRDEPRSRYGLMRTREFIMADAYSFDSDQEGMRSSYSKVYDAYNKIFAKMEIPFEPVEADSGAIGGDVNHEFMSPAEIGEDYYAKCSSCGYRANIEAATRGSKDADAQGVGSELPELLYHYTPEAPGVEKAVEAISDLGVPTKAHEMLKCLVAIDGDQRLVMLLVPGDREARVPSGMRLLEDPEFERYPYLHKGFIGPMNAKENSIYVVADLSVKERSHFATGGNKAGYHVTGAVLGRDFQVDEYRSLVVVRDGDPCPRCGSALTLIRSVEIGHTFQLGLYYSSILENARFTGPDGQQYPYYMGCYGIGVTRLIAVIAEHFLDDRGLIWPVSVSPYQVVVVPLGAARSKEIEEVAETIYSGLLKDNVEALIDDRKLSPGVSLADCDLIGVPYQVVVGSKSLKEGQVEIKVRRDGTTTKMPIEEVPTRIRELLGRSL</sequence>
<evidence type="ECO:0000256" key="7">
    <source>
        <dbReference type="ARBA" id="ARBA00022917"/>
    </source>
</evidence>
<dbReference type="GO" id="GO:0002161">
    <property type="term" value="F:aminoacyl-tRNA deacylase activity"/>
    <property type="evidence" value="ECO:0007669"/>
    <property type="project" value="InterPro"/>
</dbReference>
<comment type="function">
    <text evidence="10">Catalyzes the attachment of proline to tRNA(Pro) in a two-step reaction: proline is first activated by ATP to form Pro-AMP and then transferred to the acceptor end of tRNA(Pro). As ProRS can inadvertently accommodate and process non-cognate amino acids such as alanine and cysteine, to avoid such errors it has two additional distinct editing activities against alanine. One activity is designated as 'pretransfer' editing and involves the tRNA(Pro)-independent hydrolysis of activated Ala-AMP. The other activity is designated 'posttransfer' editing and involves deacylation of mischarged Ala-tRNA(Pro). The misacylated Cys-tRNA(Pro) is not edited by ProRS.</text>
</comment>
<evidence type="ECO:0000256" key="5">
    <source>
        <dbReference type="ARBA" id="ARBA00022741"/>
    </source>
</evidence>
<evidence type="ECO:0000256" key="2">
    <source>
        <dbReference type="ARBA" id="ARBA00011738"/>
    </source>
</evidence>
<evidence type="ECO:0000313" key="13">
    <source>
        <dbReference type="Proteomes" id="UP000184295"/>
    </source>
</evidence>
<comment type="similarity">
    <text evidence="10">Belongs to the class-II aminoacyl-tRNA synthetase family. ProS type 1 subfamily.</text>
</comment>
<dbReference type="InterPro" id="IPR004500">
    <property type="entry name" value="Pro-tRNA-synth_IIa_bac-type"/>
</dbReference>
<dbReference type="InterPro" id="IPR004154">
    <property type="entry name" value="Anticodon-bd"/>
</dbReference>
<dbReference type="InterPro" id="IPR050062">
    <property type="entry name" value="Pro-tRNA_synthetase"/>
</dbReference>
<evidence type="ECO:0000256" key="6">
    <source>
        <dbReference type="ARBA" id="ARBA00022840"/>
    </source>
</evidence>
<keyword evidence="4 10" id="KW-0436">Ligase</keyword>
<keyword evidence="13" id="KW-1185">Reference proteome</keyword>
<dbReference type="Gene3D" id="3.90.960.10">
    <property type="entry name" value="YbaK/aminoacyl-tRNA synthetase-associated domain"/>
    <property type="match status" value="1"/>
</dbReference>
<dbReference type="SUPFAM" id="SSF55681">
    <property type="entry name" value="Class II aaRS and biotin synthetases"/>
    <property type="match status" value="1"/>
</dbReference>
<dbReference type="InterPro" id="IPR044140">
    <property type="entry name" value="ProRS_anticodon_short"/>
</dbReference>
<dbReference type="SUPFAM" id="SSF52954">
    <property type="entry name" value="Class II aaRS ABD-related"/>
    <property type="match status" value="1"/>
</dbReference>
<dbReference type="InterPro" id="IPR002316">
    <property type="entry name" value="Pro-tRNA-ligase_IIa"/>
</dbReference>
<keyword evidence="5 10" id="KW-0547">Nucleotide-binding</keyword>
<evidence type="ECO:0000256" key="8">
    <source>
        <dbReference type="ARBA" id="ARBA00023146"/>
    </source>
</evidence>
<dbReference type="PRINTS" id="PR01046">
    <property type="entry name" value="TRNASYNTHPRO"/>
</dbReference>
<dbReference type="OrthoDB" id="9809052at2"/>
<evidence type="ECO:0000256" key="3">
    <source>
        <dbReference type="ARBA" id="ARBA00022490"/>
    </source>
</evidence>
<comment type="subcellular location">
    <subcellularLocation>
        <location evidence="1 10">Cytoplasm</location>
    </subcellularLocation>
</comment>
<dbReference type="PANTHER" id="PTHR42753">
    <property type="entry name" value="MITOCHONDRIAL RIBOSOME PROTEIN L39/PROLYL-TRNA LIGASE FAMILY MEMBER"/>
    <property type="match status" value="1"/>
</dbReference>
<dbReference type="EMBL" id="FQUL01000006">
    <property type="protein sequence ID" value="SHE46092.1"/>
    <property type="molecule type" value="Genomic_DNA"/>
</dbReference>
<name>A0A1M4TNL8_9ACTN</name>
<dbReference type="GO" id="GO:0006433">
    <property type="term" value="P:prolyl-tRNA aminoacylation"/>
    <property type="evidence" value="ECO:0007669"/>
    <property type="project" value="UniProtKB-UniRule"/>
</dbReference>
<accession>A0A1M4TNL8</accession>
<dbReference type="InterPro" id="IPR036621">
    <property type="entry name" value="Anticodon-bd_dom_sf"/>
</dbReference>
<reference evidence="13" key="1">
    <citation type="submission" date="2016-11" db="EMBL/GenBank/DDBJ databases">
        <authorList>
            <person name="Varghese N."/>
            <person name="Submissions S."/>
        </authorList>
    </citation>
    <scope>NUCLEOTIDE SEQUENCE [LARGE SCALE GENOMIC DNA]</scope>
    <source>
        <strain evidence="13">DSM 19514</strain>
    </source>
</reference>
<dbReference type="InterPro" id="IPR036754">
    <property type="entry name" value="YbaK/aa-tRNA-synt-asso_dom_sf"/>
</dbReference>
<protein>
    <recommendedName>
        <fullName evidence="10">Proline--tRNA ligase</fullName>
        <ecNumber evidence="10">6.1.1.15</ecNumber>
    </recommendedName>
    <alternativeName>
        <fullName evidence="10">Prolyl-tRNA synthetase</fullName>
        <shortName evidence="10">ProRS</shortName>
    </alternativeName>
</protein>
<dbReference type="InterPro" id="IPR007214">
    <property type="entry name" value="YbaK/aa-tRNA-synth-assoc-dom"/>
</dbReference>
<dbReference type="InterPro" id="IPR023717">
    <property type="entry name" value="Pro-tRNA-Synthase_IIa_type1"/>
</dbReference>
<dbReference type="EC" id="6.1.1.15" evidence="10"/>
<dbReference type="SUPFAM" id="SSF55826">
    <property type="entry name" value="YbaK/ProRS associated domain"/>
    <property type="match status" value="1"/>
</dbReference>
<organism evidence="12 13">
    <name type="scientific">Ferrithrix thermotolerans DSM 19514</name>
    <dbReference type="NCBI Taxonomy" id="1121881"/>
    <lineage>
        <taxon>Bacteria</taxon>
        <taxon>Bacillati</taxon>
        <taxon>Actinomycetota</taxon>
        <taxon>Acidimicrobiia</taxon>
        <taxon>Acidimicrobiales</taxon>
        <taxon>Acidimicrobiaceae</taxon>
        <taxon>Ferrithrix</taxon>
    </lineage>
</organism>
<dbReference type="STRING" id="1121881.SAMN02745225_00673"/>
<comment type="subunit">
    <text evidence="2 10">Homodimer.</text>
</comment>
<dbReference type="Pfam" id="PF00587">
    <property type="entry name" value="tRNA-synt_2b"/>
    <property type="match status" value="1"/>
</dbReference>
<dbReference type="GO" id="GO:0005829">
    <property type="term" value="C:cytosol"/>
    <property type="evidence" value="ECO:0007669"/>
    <property type="project" value="TreeGrafter"/>
</dbReference>
<dbReference type="CDD" id="cd00861">
    <property type="entry name" value="ProRS_anticodon_short"/>
    <property type="match status" value="1"/>
</dbReference>
<evidence type="ECO:0000256" key="9">
    <source>
        <dbReference type="ARBA" id="ARBA00047671"/>
    </source>
</evidence>
<dbReference type="InterPro" id="IPR002314">
    <property type="entry name" value="aa-tRNA-synt_IIb"/>
</dbReference>
<dbReference type="InterPro" id="IPR006195">
    <property type="entry name" value="aa-tRNA-synth_II"/>
</dbReference>
<evidence type="ECO:0000256" key="4">
    <source>
        <dbReference type="ARBA" id="ARBA00022598"/>
    </source>
</evidence>
<dbReference type="AlphaFoldDB" id="A0A1M4TNL8"/>
<dbReference type="Pfam" id="PF03129">
    <property type="entry name" value="HGTP_anticodon"/>
    <property type="match status" value="1"/>
</dbReference>
<comment type="domain">
    <text evidence="10">Consists of three domains: the N-terminal catalytic domain, the editing domain and the C-terminal anticodon-binding domain.</text>
</comment>
<feature type="domain" description="Aminoacyl-transfer RNA synthetases class-II family profile" evidence="11">
    <location>
        <begin position="33"/>
        <end position="467"/>
    </location>
</feature>
<comment type="catalytic activity">
    <reaction evidence="9 10">
        <text>tRNA(Pro) + L-proline + ATP = L-prolyl-tRNA(Pro) + AMP + diphosphate</text>
        <dbReference type="Rhea" id="RHEA:14305"/>
        <dbReference type="Rhea" id="RHEA-COMP:9700"/>
        <dbReference type="Rhea" id="RHEA-COMP:9702"/>
        <dbReference type="ChEBI" id="CHEBI:30616"/>
        <dbReference type="ChEBI" id="CHEBI:33019"/>
        <dbReference type="ChEBI" id="CHEBI:60039"/>
        <dbReference type="ChEBI" id="CHEBI:78442"/>
        <dbReference type="ChEBI" id="CHEBI:78532"/>
        <dbReference type="ChEBI" id="CHEBI:456215"/>
        <dbReference type="EC" id="6.1.1.15"/>
    </reaction>
</comment>
<proteinExistence type="inferred from homology"/>
<dbReference type="PROSITE" id="PS50862">
    <property type="entry name" value="AA_TRNA_LIGASE_II"/>
    <property type="match status" value="1"/>
</dbReference>
<dbReference type="NCBIfam" id="NF006625">
    <property type="entry name" value="PRK09194.1"/>
    <property type="match status" value="1"/>
</dbReference>
<dbReference type="PANTHER" id="PTHR42753:SF2">
    <property type="entry name" value="PROLINE--TRNA LIGASE"/>
    <property type="match status" value="1"/>
</dbReference>
<gene>
    <name evidence="10" type="primary">proS</name>
    <name evidence="12" type="ORF">SAMN02745225_00673</name>
</gene>
<keyword evidence="6 10" id="KW-0067">ATP-binding</keyword>
<evidence type="ECO:0000313" key="12">
    <source>
        <dbReference type="EMBL" id="SHE46092.1"/>
    </source>
</evidence>
<evidence type="ECO:0000256" key="10">
    <source>
        <dbReference type="HAMAP-Rule" id="MF_01569"/>
    </source>
</evidence>
<dbReference type="Proteomes" id="UP000184295">
    <property type="component" value="Unassembled WGS sequence"/>
</dbReference>
<evidence type="ECO:0000256" key="1">
    <source>
        <dbReference type="ARBA" id="ARBA00004496"/>
    </source>
</evidence>
<evidence type="ECO:0000259" key="11">
    <source>
        <dbReference type="PROSITE" id="PS50862"/>
    </source>
</evidence>
<dbReference type="Gene3D" id="3.40.50.800">
    <property type="entry name" value="Anticodon-binding domain"/>
    <property type="match status" value="1"/>
</dbReference>
<dbReference type="Pfam" id="PF04073">
    <property type="entry name" value="tRNA_edit"/>
    <property type="match status" value="1"/>
</dbReference>
<dbReference type="HAMAP" id="MF_01569">
    <property type="entry name" value="Pro_tRNA_synth_type1"/>
    <property type="match status" value="1"/>
</dbReference>
<dbReference type="Gene3D" id="3.30.930.10">
    <property type="entry name" value="Bira Bifunctional Protein, Domain 2"/>
    <property type="match status" value="2"/>
</dbReference>